<comment type="caution">
    <text evidence="1">The sequence shown here is derived from an EMBL/GenBank/DDBJ whole genome shotgun (WGS) entry which is preliminary data.</text>
</comment>
<evidence type="ECO:0000313" key="1">
    <source>
        <dbReference type="EMBL" id="KAI0051026.1"/>
    </source>
</evidence>
<sequence>MSISRQQTIIRVFRKYSHSLGPTELDFLEAVLERHEIDDEDVEQSIELIAKEYNKQDDAVMKVSLETLRRVYDALQSSGEQHVRREDAFVDPEKHLHFIDAFDMPLWRWSNERSTFEKPSHRPTSLGSADSRVLSARDRLNIIKQTILRNEHFTPSTIPTRDREHLLTIRSTKQLLGRPGQRFLLFGMLAHSKEGKLCLEDQDGIVELDFSELDQPSEGLFTEGAFVMVEGDYTENSTFLVIAVGHPPCESRETARSIFGHIDFLGKGATTPIEDSQYTQRIQEDFSDMTFFFFSDVWLDHPDTMRGLRKVFDNCIENNYIPKVAVLCGNFTSRGIAQGNSRDVQKYQEGFDALADLIASYHVLTQNTHIVFVPGPLDLAINSILPRRPLLSSFTARLRAKIPKLHLSSNPCRLKFFGQEIVVFREDMMARMLRNLVGVKPSVRNEDLKRYLVQSILDQSHLTPLTNNIQPVLSEYDHSLRLYPLPTVVVLADKYESYRMTYEGCHVFNPGSFVGNAFNFSAYTPANKESEAW</sequence>
<proteinExistence type="predicted"/>
<accession>A0ACB8S4F5</accession>
<gene>
    <name evidence="1" type="ORF">FA95DRAFT_1580924</name>
</gene>
<reference evidence="1" key="2">
    <citation type="journal article" date="2022" name="New Phytol.">
        <title>Evolutionary transition to the ectomycorrhizal habit in the genomes of a hyperdiverse lineage of mushroom-forming fungi.</title>
        <authorList>
            <person name="Looney B."/>
            <person name="Miyauchi S."/>
            <person name="Morin E."/>
            <person name="Drula E."/>
            <person name="Courty P.E."/>
            <person name="Kohler A."/>
            <person name="Kuo A."/>
            <person name="LaButti K."/>
            <person name="Pangilinan J."/>
            <person name="Lipzen A."/>
            <person name="Riley R."/>
            <person name="Andreopoulos W."/>
            <person name="He G."/>
            <person name="Johnson J."/>
            <person name="Nolan M."/>
            <person name="Tritt A."/>
            <person name="Barry K.W."/>
            <person name="Grigoriev I.V."/>
            <person name="Nagy L.G."/>
            <person name="Hibbett D."/>
            <person name="Henrissat B."/>
            <person name="Matheny P.B."/>
            <person name="Labbe J."/>
            <person name="Martin F.M."/>
        </authorList>
    </citation>
    <scope>NUCLEOTIDE SEQUENCE</scope>
    <source>
        <strain evidence="1">FP105234-sp</strain>
    </source>
</reference>
<protein>
    <submittedName>
        <fullName evidence="1">DNA polymerase epsilon subunit B</fullName>
    </submittedName>
</protein>
<dbReference type="EMBL" id="MU275856">
    <property type="protein sequence ID" value="KAI0051026.1"/>
    <property type="molecule type" value="Genomic_DNA"/>
</dbReference>
<organism evidence="1 2">
    <name type="scientific">Auriscalpium vulgare</name>
    <dbReference type="NCBI Taxonomy" id="40419"/>
    <lineage>
        <taxon>Eukaryota</taxon>
        <taxon>Fungi</taxon>
        <taxon>Dikarya</taxon>
        <taxon>Basidiomycota</taxon>
        <taxon>Agaricomycotina</taxon>
        <taxon>Agaricomycetes</taxon>
        <taxon>Russulales</taxon>
        <taxon>Auriscalpiaceae</taxon>
        <taxon>Auriscalpium</taxon>
    </lineage>
</organism>
<name>A0ACB8S4F5_9AGAM</name>
<reference evidence="1" key="1">
    <citation type="submission" date="2021-02" db="EMBL/GenBank/DDBJ databases">
        <authorList>
            <consortium name="DOE Joint Genome Institute"/>
            <person name="Ahrendt S."/>
            <person name="Looney B.P."/>
            <person name="Miyauchi S."/>
            <person name="Morin E."/>
            <person name="Drula E."/>
            <person name="Courty P.E."/>
            <person name="Chicoki N."/>
            <person name="Fauchery L."/>
            <person name="Kohler A."/>
            <person name="Kuo A."/>
            <person name="Labutti K."/>
            <person name="Pangilinan J."/>
            <person name="Lipzen A."/>
            <person name="Riley R."/>
            <person name="Andreopoulos W."/>
            <person name="He G."/>
            <person name="Johnson J."/>
            <person name="Barry K.W."/>
            <person name="Grigoriev I.V."/>
            <person name="Nagy L."/>
            <person name="Hibbett D."/>
            <person name="Henrissat B."/>
            <person name="Matheny P.B."/>
            <person name="Labbe J."/>
            <person name="Martin F."/>
        </authorList>
    </citation>
    <scope>NUCLEOTIDE SEQUENCE</scope>
    <source>
        <strain evidence="1">FP105234-sp</strain>
    </source>
</reference>
<keyword evidence="2" id="KW-1185">Reference proteome</keyword>
<dbReference type="Proteomes" id="UP000814033">
    <property type="component" value="Unassembled WGS sequence"/>
</dbReference>
<evidence type="ECO:0000313" key="2">
    <source>
        <dbReference type="Proteomes" id="UP000814033"/>
    </source>
</evidence>